<keyword evidence="4 6" id="KW-1133">Transmembrane helix</keyword>
<keyword evidence="2" id="KW-1003">Cell membrane</keyword>
<protein>
    <submittedName>
        <fullName evidence="8">Abc-type antimicrobial peptide transport system, permease component</fullName>
    </submittedName>
</protein>
<comment type="subcellular location">
    <subcellularLocation>
        <location evidence="1">Cell membrane</location>
        <topology evidence="1">Multi-pass membrane protein</topology>
    </subcellularLocation>
</comment>
<dbReference type="PANTHER" id="PTHR43738:SF3">
    <property type="entry name" value="ABC TRANSPORTER PERMEASE"/>
    <property type="match status" value="1"/>
</dbReference>
<evidence type="ECO:0000313" key="8">
    <source>
        <dbReference type="EMBL" id="KUG28315.1"/>
    </source>
</evidence>
<dbReference type="PANTHER" id="PTHR43738">
    <property type="entry name" value="ABC TRANSPORTER, MEMBRANE PROTEIN"/>
    <property type="match status" value="1"/>
</dbReference>
<comment type="caution">
    <text evidence="8">The sequence shown here is derived from an EMBL/GenBank/DDBJ whole genome shotgun (WGS) entry which is preliminary data.</text>
</comment>
<dbReference type="InterPro" id="IPR051125">
    <property type="entry name" value="ABC-4/HrtB_transporter"/>
</dbReference>
<dbReference type="Pfam" id="PF02687">
    <property type="entry name" value="FtsX"/>
    <property type="match status" value="1"/>
</dbReference>
<evidence type="ECO:0000256" key="4">
    <source>
        <dbReference type="ARBA" id="ARBA00022989"/>
    </source>
</evidence>
<evidence type="ECO:0000256" key="5">
    <source>
        <dbReference type="ARBA" id="ARBA00023136"/>
    </source>
</evidence>
<feature type="domain" description="ABC3 transporter permease C-terminal" evidence="7">
    <location>
        <begin position="261"/>
        <end position="375"/>
    </location>
</feature>
<dbReference type="AlphaFoldDB" id="A0A0W8G591"/>
<evidence type="ECO:0000256" key="6">
    <source>
        <dbReference type="SAM" id="Phobius"/>
    </source>
</evidence>
<accession>A0A0W8G591</accession>
<sequence>MFLIRLTFKNAFRHTLRSFLTILGITVALLAFGLLRTVMDAWHIGVEASSATRLVTRNAVSLIVPLPLSYRERIRGVPGITHVSYGNWFGGIYIDEKNFFANFVVEPESYLALYPEILIDPAQKNDFLRDRKGAIAGRKLAERFNWKIGDTITLKGTIYPGQWEMVIRGIYDGARPDTDLTTLLFHFDYVDETMKKTSPSRSGQVGFFMLGIADPDLAGEISRAVDDTFKNSQAETLTETEKAFQLGFVAMSEAILMAINLVSYVVILIILAVAANTMAMSVRERTAEFAVMKTLGFKGPAIAALVLGESMILSLTGTAMALALTDPLAQAFGSTLSQYFPVFAVSRETILISLGAGVFVGVAAAALPAWRVWSTPIAESFRRIG</sequence>
<keyword evidence="5 6" id="KW-0472">Membrane</keyword>
<evidence type="ECO:0000256" key="1">
    <source>
        <dbReference type="ARBA" id="ARBA00004651"/>
    </source>
</evidence>
<feature type="transmembrane region" description="Helical" evidence="6">
    <location>
        <begin position="350"/>
        <end position="373"/>
    </location>
</feature>
<organism evidence="8">
    <name type="scientific">hydrocarbon metagenome</name>
    <dbReference type="NCBI Taxonomy" id="938273"/>
    <lineage>
        <taxon>unclassified sequences</taxon>
        <taxon>metagenomes</taxon>
        <taxon>ecological metagenomes</taxon>
    </lineage>
</organism>
<feature type="transmembrane region" description="Helical" evidence="6">
    <location>
        <begin position="254"/>
        <end position="280"/>
    </location>
</feature>
<evidence type="ECO:0000259" key="7">
    <source>
        <dbReference type="Pfam" id="PF02687"/>
    </source>
</evidence>
<proteinExistence type="predicted"/>
<gene>
    <name evidence="8" type="ORF">ASZ90_001811</name>
</gene>
<dbReference type="GO" id="GO:0005886">
    <property type="term" value="C:plasma membrane"/>
    <property type="evidence" value="ECO:0007669"/>
    <property type="project" value="UniProtKB-SubCell"/>
</dbReference>
<evidence type="ECO:0000256" key="3">
    <source>
        <dbReference type="ARBA" id="ARBA00022692"/>
    </source>
</evidence>
<keyword evidence="3 6" id="KW-0812">Transmembrane</keyword>
<name>A0A0W8G591_9ZZZZ</name>
<evidence type="ECO:0000256" key="2">
    <source>
        <dbReference type="ARBA" id="ARBA00022475"/>
    </source>
</evidence>
<reference evidence="8" key="1">
    <citation type="journal article" date="2015" name="Proc. Natl. Acad. Sci. U.S.A.">
        <title>Networks of energetic and metabolic interactions define dynamics in microbial communities.</title>
        <authorList>
            <person name="Embree M."/>
            <person name="Liu J.K."/>
            <person name="Al-Bassam M.M."/>
            <person name="Zengler K."/>
        </authorList>
    </citation>
    <scope>NUCLEOTIDE SEQUENCE</scope>
</reference>
<dbReference type="EMBL" id="LNQE01000233">
    <property type="protein sequence ID" value="KUG28315.1"/>
    <property type="molecule type" value="Genomic_DNA"/>
</dbReference>
<feature type="transmembrane region" description="Helical" evidence="6">
    <location>
        <begin position="301"/>
        <end position="324"/>
    </location>
</feature>
<dbReference type="InterPro" id="IPR003838">
    <property type="entry name" value="ABC3_permease_C"/>
</dbReference>